<feature type="compositionally biased region" description="Pro residues" evidence="1">
    <location>
        <begin position="13"/>
        <end position="22"/>
    </location>
</feature>
<feature type="region of interest" description="Disordered" evidence="1">
    <location>
        <begin position="234"/>
        <end position="255"/>
    </location>
</feature>
<feature type="compositionally biased region" description="Low complexity" evidence="1">
    <location>
        <begin position="52"/>
        <end position="64"/>
    </location>
</feature>
<accession>A0A165NG31</accession>
<feature type="compositionally biased region" description="Polar residues" evidence="1">
    <location>
        <begin position="269"/>
        <end position="287"/>
    </location>
</feature>
<feature type="compositionally biased region" description="Polar residues" evidence="1">
    <location>
        <begin position="422"/>
        <end position="432"/>
    </location>
</feature>
<proteinExistence type="predicted"/>
<dbReference type="OrthoDB" id="10672437at2759"/>
<sequence>MQRALRMNAAMPYAPPAQPNPPSSSSMSAQASSNAVDPVQARVNTLAPAAGPSNVPRRPASAPAPRNPPASAPAPVPAVAPMPVPGPINPPMVAPHLPYPVPYAHFMPHGFAAAPPPPPPVFVPAPVVFNNDPYDYRANALRLMSSAEGIAAVIAAADTHALLRQLLATGHGVRAVLDVTGTRALANVLMSHEDGVRAVEEFAERRRRETDELNERLNRIVGRVERTSAWRRDPDWEGGVVQPRPEVEEPAQAEPVSINEFLDDDMSMAETSTEVSGPSAETQGPSGASSSRDAASPQSAADPSSTPGSGPSSSPGRGTKRTREEEPEAESDAESSRGSRRTVRRRLSDGTAALSDTSTAGSSVSDGSGGSAVQAPDPANADGAEPASGLGDDEESSATLVGSDDEVSPRRRSKRVSRNQRPTNSRSGRGTQ</sequence>
<dbReference type="Proteomes" id="UP000076727">
    <property type="component" value="Unassembled WGS sequence"/>
</dbReference>
<evidence type="ECO:0000313" key="2">
    <source>
        <dbReference type="EMBL" id="KZT66927.1"/>
    </source>
</evidence>
<feature type="compositionally biased region" description="Low complexity" evidence="1">
    <location>
        <begin position="355"/>
        <end position="366"/>
    </location>
</feature>
<name>A0A165NG31_9APHY</name>
<evidence type="ECO:0000256" key="1">
    <source>
        <dbReference type="SAM" id="MobiDB-lite"/>
    </source>
</evidence>
<feature type="compositionally biased region" description="Low complexity" evidence="1">
    <location>
        <begin position="288"/>
        <end position="317"/>
    </location>
</feature>
<dbReference type="AlphaFoldDB" id="A0A165NG31"/>
<keyword evidence="3" id="KW-1185">Reference proteome</keyword>
<feature type="compositionally biased region" description="Low complexity" evidence="1">
    <location>
        <begin position="240"/>
        <end position="255"/>
    </location>
</feature>
<dbReference type="EMBL" id="KV429082">
    <property type="protein sequence ID" value="KZT66927.1"/>
    <property type="molecule type" value="Genomic_DNA"/>
</dbReference>
<feature type="compositionally biased region" description="Pro residues" evidence="1">
    <location>
        <begin position="65"/>
        <end position="74"/>
    </location>
</feature>
<organism evidence="2 3">
    <name type="scientific">Daedalea quercina L-15889</name>
    <dbReference type="NCBI Taxonomy" id="1314783"/>
    <lineage>
        <taxon>Eukaryota</taxon>
        <taxon>Fungi</taxon>
        <taxon>Dikarya</taxon>
        <taxon>Basidiomycota</taxon>
        <taxon>Agaricomycotina</taxon>
        <taxon>Agaricomycetes</taxon>
        <taxon>Polyporales</taxon>
        <taxon>Fomitopsis</taxon>
    </lineage>
</organism>
<protein>
    <submittedName>
        <fullName evidence="2">Uncharacterized protein</fullName>
    </submittedName>
</protein>
<feature type="region of interest" description="Disordered" evidence="1">
    <location>
        <begin position="269"/>
        <end position="432"/>
    </location>
</feature>
<feature type="region of interest" description="Disordered" evidence="1">
    <location>
        <begin position="1"/>
        <end position="74"/>
    </location>
</feature>
<evidence type="ECO:0000313" key="3">
    <source>
        <dbReference type="Proteomes" id="UP000076727"/>
    </source>
</evidence>
<gene>
    <name evidence="2" type="ORF">DAEQUDRAFT_431669</name>
</gene>
<feature type="compositionally biased region" description="Low complexity" evidence="1">
    <location>
        <begin position="23"/>
        <end position="35"/>
    </location>
</feature>
<reference evidence="2 3" key="1">
    <citation type="journal article" date="2016" name="Mol. Biol. Evol.">
        <title>Comparative Genomics of Early-Diverging Mushroom-Forming Fungi Provides Insights into the Origins of Lignocellulose Decay Capabilities.</title>
        <authorList>
            <person name="Nagy L.G."/>
            <person name="Riley R."/>
            <person name="Tritt A."/>
            <person name="Adam C."/>
            <person name="Daum C."/>
            <person name="Floudas D."/>
            <person name="Sun H."/>
            <person name="Yadav J.S."/>
            <person name="Pangilinan J."/>
            <person name="Larsson K.H."/>
            <person name="Matsuura K."/>
            <person name="Barry K."/>
            <person name="Labutti K."/>
            <person name="Kuo R."/>
            <person name="Ohm R.A."/>
            <person name="Bhattacharya S.S."/>
            <person name="Shirouzu T."/>
            <person name="Yoshinaga Y."/>
            <person name="Martin F.M."/>
            <person name="Grigoriev I.V."/>
            <person name="Hibbett D.S."/>
        </authorList>
    </citation>
    <scope>NUCLEOTIDE SEQUENCE [LARGE SCALE GENOMIC DNA]</scope>
    <source>
        <strain evidence="2 3">L-15889</strain>
    </source>
</reference>